<sequence>MDIQSFMTKLADCYQNENGMELGRLLRLDRPHGRELLKEFGRRDPSEYAAHDLKKRWKNEIANPWDELGIQYVVVCAHVKRKRVVDAFGEQEVLVRKFFEYFAQNCGWTLPILFSVLEGLMSLAHDGPSFEKVAIMIEEALRLCIADTKSPPEKSRKWGAYAVFALALKSSLRAKRAPLCRAALRTLIKAVDMPPFDVYPRSHRVTYWYYRGKLHFQERDYKQVDLETHLGDLPLVLRYRVQAEESFTKAFYHCHNDATKNKERILLYLIPLRMLKGHLPASELLLRFPDIDEVFTPLVWAIRAGDLKAYDQVLEEGKLRFLPLGLWLVVQRSRDLCLRSLFRKVWLSCGELRIPVTTFQTGLRTIGVDVDVSQVACYVGLMLHKGFMAGHIIHEGNTVTVALQQFDPFPKAAAARPCSVPVTL</sequence>
<accession>A0A8H5C2Z2</accession>
<reference evidence="1 2" key="1">
    <citation type="journal article" date="2020" name="ISME J.">
        <title>Uncovering the hidden diversity of litter-decomposition mechanisms in mushroom-forming fungi.</title>
        <authorList>
            <person name="Floudas D."/>
            <person name="Bentzer J."/>
            <person name="Ahren D."/>
            <person name="Johansson T."/>
            <person name="Persson P."/>
            <person name="Tunlid A."/>
        </authorList>
    </citation>
    <scope>NUCLEOTIDE SEQUENCE [LARGE SCALE GENOMIC DNA]</scope>
    <source>
        <strain evidence="1 2">CBS 175.51</strain>
    </source>
</reference>
<dbReference type="SMART" id="SM00753">
    <property type="entry name" value="PAM"/>
    <property type="match status" value="1"/>
</dbReference>
<dbReference type="AlphaFoldDB" id="A0A8H5C2Z2"/>
<dbReference type="OrthoDB" id="10252687at2759"/>
<dbReference type="GO" id="GO:0016973">
    <property type="term" value="P:poly(A)+ mRNA export from nucleus"/>
    <property type="evidence" value="ECO:0007669"/>
    <property type="project" value="TreeGrafter"/>
</dbReference>
<dbReference type="GO" id="GO:0003690">
    <property type="term" value="F:double-stranded DNA binding"/>
    <property type="evidence" value="ECO:0007669"/>
    <property type="project" value="InterPro"/>
</dbReference>
<dbReference type="Gene3D" id="1.10.10.10">
    <property type="entry name" value="Winged helix-like DNA-binding domain superfamily/Winged helix DNA-binding domain"/>
    <property type="match status" value="1"/>
</dbReference>
<evidence type="ECO:0000313" key="2">
    <source>
        <dbReference type="Proteomes" id="UP000541558"/>
    </source>
</evidence>
<organism evidence="1 2">
    <name type="scientific">Ephemerocybe angulata</name>
    <dbReference type="NCBI Taxonomy" id="980116"/>
    <lineage>
        <taxon>Eukaryota</taxon>
        <taxon>Fungi</taxon>
        <taxon>Dikarya</taxon>
        <taxon>Basidiomycota</taxon>
        <taxon>Agaricomycotina</taxon>
        <taxon>Agaricomycetes</taxon>
        <taxon>Agaricomycetidae</taxon>
        <taxon>Agaricales</taxon>
        <taxon>Agaricineae</taxon>
        <taxon>Psathyrellaceae</taxon>
        <taxon>Ephemerocybe</taxon>
    </lineage>
</organism>
<evidence type="ECO:0000313" key="1">
    <source>
        <dbReference type="EMBL" id="KAF5333188.1"/>
    </source>
</evidence>
<dbReference type="InterPro" id="IPR045114">
    <property type="entry name" value="Csn12-like"/>
</dbReference>
<dbReference type="InterPro" id="IPR036388">
    <property type="entry name" value="WH-like_DNA-bd_sf"/>
</dbReference>
<dbReference type="Proteomes" id="UP000541558">
    <property type="component" value="Unassembled WGS sequence"/>
</dbReference>
<name>A0A8H5C2Z2_9AGAR</name>
<comment type="caution">
    <text evidence="1">The sequence shown here is derived from an EMBL/GenBank/DDBJ whole genome shotgun (WGS) entry which is preliminary data.</text>
</comment>
<protein>
    <recommendedName>
        <fullName evidence="3">PCI domain-containing protein 2</fullName>
    </recommendedName>
</protein>
<evidence type="ECO:0008006" key="3">
    <source>
        <dbReference type="Google" id="ProtNLM"/>
    </source>
</evidence>
<gene>
    <name evidence="1" type="ORF">D9611_002732</name>
</gene>
<dbReference type="PANTHER" id="PTHR12732:SF0">
    <property type="entry name" value="PCI DOMAIN-CONTAINING PROTEIN 2"/>
    <property type="match status" value="1"/>
</dbReference>
<dbReference type="GO" id="GO:0003723">
    <property type="term" value="F:RNA binding"/>
    <property type="evidence" value="ECO:0007669"/>
    <property type="project" value="InterPro"/>
</dbReference>
<dbReference type="EMBL" id="JAACJK010000109">
    <property type="protein sequence ID" value="KAF5333188.1"/>
    <property type="molecule type" value="Genomic_DNA"/>
</dbReference>
<dbReference type="GO" id="GO:0006368">
    <property type="term" value="P:transcription elongation by RNA polymerase II"/>
    <property type="evidence" value="ECO:0007669"/>
    <property type="project" value="TreeGrafter"/>
</dbReference>
<dbReference type="GO" id="GO:0070390">
    <property type="term" value="C:transcription export complex 2"/>
    <property type="evidence" value="ECO:0007669"/>
    <property type="project" value="TreeGrafter"/>
</dbReference>
<dbReference type="GO" id="GO:0000973">
    <property type="term" value="P:post-transcriptional tethering of RNA polymerase II gene DNA at nuclear periphery"/>
    <property type="evidence" value="ECO:0007669"/>
    <property type="project" value="TreeGrafter"/>
</dbReference>
<keyword evidence="2" id="KW-1185">Reference proteome</keyword>
<proteinExistence type="predicted"/>
<dbReference type="PANTHER" id="PTHR12732">
    <property type="entry name" value="UNCHARACTERIZED PROTEASOME COMPONENT REGION PCI-CONTAINING"/>
    <property type="match status" value="1"/>
</dbReference>